<feature type="domain" description="Reverse transcriptase" evidence="2">
    <location>
        <begin position="563"/>
        <end position="854"/>
    </location>
</feature>
<evidence type="ECO:0000313" key="3">
    <source>
        <dbReference type="EMBL" id="EIE88718.1"/>
    </source>
</evidence>
<evidence type="ECO:0000259" key="2">
    <source>
        <dbReference type="PROSITE" id="PS50878"/>
    </source>
</evidence>
<dbReference type="SUPFAM" id="SSF56219">
    <property type="entry name" value="DNase I-like"/>
    <property type="match status" value="1"/>
</dbReference>
<dbReference type="PANTHER" id="PTHR31635">
    <property type="entry name" value="REVERSE TRANSCRIPTASE DOMAIN-CONTAINING PROTEIN-RELATED"/>
    <property type="match status" value="1"/>
</dbReference>
<dbReference type="RefSeq" id="XP_067524114.1">
    <property type="nucleotide sequence ID" value="XM_067668013.1"/>
</dbReference>
<dbReference type="PANTHER" id="PTHR31635:SF196">
    <property type="entry name" value="REVERSE TRANSCRIPTASE DOMAIN-CONTAINING PROTEIN-RELATED"/>
    <property type="match status" value="1"/>
</dbReference>
<accession>I1CJT8</accession>
<dbReference type="eggNOG" id="KOG1075">
    <property type="taxonomic scope" value="Eukaryota"/>
</dbReference>
<dbReference type="InterPro" id="IPR036691">
    <property type="entry name" value="Endo/exonu/phosph_ase_sf"/>
</dbReference>
<proteinExistence type="predicted"/>
<dbReference type="GO" id="GO:0003824">
    <property type="term" value="F:catalytic activity"/>
    <property type="evidence" value="ECO:0007669"/>
    <property type="project" value="InterPro"/>
</dbReference>
<dbReference type="EMBL" id="CH476743">
    <property type="protein sequence ID" value="EIE88718.1"/>
    <property type="molecule type" value="Genomic_DNA"/>
</dbReference>
<dbReference type="OMA" id="MRIRAND"/>
<sequence>MKRKRSIRNESGDDPRIHSSTLLTTEEDSILVSTQEALKAIFTTTAESQDDTPMEIDARNTDNPHVATDIVIVDQATKNIPQSQHQAAMDSHHNSAPAGYNFRHDSLELLFNISSLNCNSLVKTHDTQKQSNFIRYLRSLNFNIMAFQETHSNTDHVNFINAQFQASQSLWTRHYGLLSFSSNYQLSDNLIPSNSRIILSKISHPQNFYTPFHVLVVYAPASTGKDRREFFDSVLDALTSVSDIDPNRIIILGDFNYSYHRPNLSTQTSLKWVSYLEESFYNVMYSGDNSNIPTFRRNDEIYSTIDYIFISNQMCPKLRATDIHRLHSSWTDHQLLSLSLNLGQTPTGFGLWRANPILAQQKEYRIQLKQRLTDIVPSLPSQMTAQEQWDYVKYEIRQFTQRYAIDYTNWRKKSIKALQRKRNAFLRSRPPTAIRLHYLPVIDQQIESLQQELVDIAALKAGIRWREHGEKSAGYLKADTPVDPVDEHDIDCYVQDIADLPQLNEDDRRYLISPITIEEIIEQSKKVIRRQSSPGSDGLGYVFMHLIYQFSLLKDLIIKVYNMTLTAGSFPSSWQDLRVRLLPKKGDLFTLKNWRPISLINCDAKIYTRIINQRMRSVMDTIINRYQTGFLGDRFIAENGMVLNILMEQAHVQRRPEIGLLLDQEKAYDRIHPMYLRQVMLAFGFPPSLVHSLENLFFGNAVRININGHFTNRVDQRRGLRQGDSLSPLLFNIALEPFLRHILQDSSFQGFQFQSVSNSDTTTSNIVPSPLKILAYADDVCVLLQSTDDYCRLRHHLDRYGSVSNAKVNIHKTEAFSLDGRSYPEWVTFLATQGISKWHDHSAPSPFRYLGFPMIQSFHQRRYLEQQLLQTVKSQCIIYSQRRLSIKGRVTIMNALILSKLCYAGFIKFWKTTTLSLVVNLCC</sequence>
<feature type="compositionally biased region" description="Basic and acidic residues" evidence="1">
    <location>
        <begin position="7"/>
        <end position="17"/>
    </location>
</feature>
<dbReference type="VEuPathDB" id="FungiDB:RO3G_13429"/>
<feature type="region of interest" description="Disordered" evidence="1">
    <location>
        <begin position="1"/>
        <end position="21"/>
    </location>
</feature>
<keyword evidence="4" id="KW-1185">Reference proteome</keyword>
<protein>
    <recommendedName>
        <fullName evidence="2">Reverse transcriptase domain-containing protein</fullName>
    </recommendedName>
</protein>
<gene>
    <name evidence="3" type="ORF">RO3G_13429</name>
</gene>
<dbReference type="GeneID" id="93620394"/>
<evidence type="ECO:0000313" key="4">
    <source>
        <dbReference type="Proteomes" id="UP000009138"/>
    </source>
</evidence>
<dbReference type="PROSITE" id="PS50878">
    <property type="entry name" value="RT_POL"/>
    <property type="match status" value="1"/>
</dbReference>
<dbReference type="InParanoid" id="I1CJT8"/>
<dbReference type="OrthoDB" id="2288491at2759"/>
<dbReference type="Pfam" id="PF03372">
    <property type="entry name" value="Exo_endo_phos"/>
    <property type="match status" value="1"/>
</dbReference>
<evidence type="ECO:0000256" key="1">
    <source>
        <dbReference type="SAM" id="MobiDB-lite"/>
    </source>
</evidence>
<reference evidence="3 4" key="1">
    <citation type="journal article" date="2009" name="PLoS Genet.">
        <title>Genomic analysis of the basal lineage fungus Rhizopus oryzae reveals a whole-genome duplication.</title>
        <authorList>
            <person name="Ma L.-J."/>
            <person name="Ibrahim A.S."/>
            <person name="Skory C."/>
            <person name="Grabherr M.G."/>
            <person name="Burger G."/>
            <person name="Butler M."/>
            <person name="Elias M."/>
            <person name="Idnurm A."/>
            <person name="Lang B.F."/>
            <person name="Sone T."/>
            <person name="Abe A."/>
            <person name="Calvo S.E."/>
            <person name="Corrochano L.M."/>
            <person name="Engels R."/>
            <person name="Fu J."/>
            <person name="Hansberg W."/>
            <person name="Kim J.-M."/>
            <person name="Kodira C.D."/>
            <person name="Koehrsen M.J."/>
            <person name="Liu B."/>
            <person name="Miranda-Saavedra D."/>
            <person name="O'Leary S."/>
            <person name="Ortiz-Castellanos L."/>
            <person name="Poulter R."/>
            <person name="Rodriguez-Romero J."/>
            <person name="Ruiz-Herrera J."/>
            <person name="Shen Y.-Q."/>
            <person name="Zeng Q."/>
            <person name="Galagan J."/>
            <person name="Birren B.W."/>
            <person name="Cuomo C.A."/>
            <person name="Wickes B.L."/>
        </authorList>
    </citation>
    <scope>NUCLEOTIDE SEQUENCE [LARGE SCALE GENOMIC DNA]</scope>
    <source>
        <strain evidence="4">RA 99-880 / ATCC MYA-4621 / FGSC 9543 / NRRL 43880</strain>
    </source>
</reference>
<dbReference type="CDD" id="cd01650">
    <property type="entry name" value="RT_nLTR_like"/>
    <property type="match status" value="1"/>
</dbReference>
<dbReference type="AlphaFoldDB" id="I1CJT8"/>
<dbReference type="Gene3D" id="3.60.10.10">
    <property type="entry name" value="Endonuclease/exonuclease/phosphatase"/>
    <property type="match status" value="1"/>
</dbReference>
<dbReference type="SUPFAM" id="SSF56672">
    <property type="entry name" value="DNA/RNA polymerases"/>
    <property type="match status" value="1"/>
</dbReference>
<dbReference type="InterPro" id="IPR043502">
    <property type="entry name" value="DNA/RNA_pol_sf"/>
</dbReference>
<dbReference type="Pfam" id="PF00078">
    <property type="entry name" value="RVT_1"/>
    <property type="match status" value="1"/>
</dbReference>
<dbReference type="Proteomes" id="UP000009138">
    <property type="component" value="Unassembled WGS sequence"/>
</dbReference>
<name>I1CJT8_RHIO9</name>
<dbReference type="InterPro" id="IPR005135">
    <property type="entry name" value="Endo/exonuclease/phosphatase"/>
</dbReference>
<organism evidence="3 4">
    <name type="scientific">Rhizopus delemar (strain RA 99-880 / ATCC MYA-4621 / FGSC 9543 / NRRL 43880)</name>
    <name type="common">Mucormycosis agent</name>
    <name type="synonym">Rhizopus arrhizus var. delemar</name>
    <dbReference type="NCBI Taxonomy" id="246409"/>
    <lineage>
        <taxon>Eukaryota</taxon>
        <taxon>Fungi</taxon>
        <taxon>Fungi incertae sedis</taxon>
        <taxon>Mucoromycota</taxon>
        <taxon>Mucoromycotina</taxon>
        <taxon>Mucoromycetes</taxon>
        <taxon>Mucorales</taxon>
        <taxon>Mucorineae</taxon>
        <taxon>Rhizopodaceae</taxon>
        <taxon>Rhizopus</taxon>
    </lineage>
</organism>
<dbReference type="InterPro" id="IPR000477">
    <property type="entry name" value="RT_dom"/>
</dbReference>
<dbReference type="STRING" id="246409.I1CJT8"/>